<dbReference type="Proteomes" id="UP000465778">
    <property type="component" value="Unassembled WGS sequence"/>
</dbReference>
<feature type="domain" description="Bacterial Ig" evidence="2">
    <location>
        <begin position="692"/>
        <end position="773"/>
    </location>
</feature>
<feature type="domain" description="Bacterial Ig" evidence="2">
    <location>
        <begin position="776"/>
        <end position="857"/>
    </location>
</feature>
<dbReference type="Pfam" id="PF10460">
    <property type="entry name" value="Peptidase_M30"/>
    <property type="match status" value="1"/>
</dbReference>
<dbReference type="Pfam" id="PF17936">
    <property type="entry name" value="Big_6"/>
    <property type="match status" value="4"/>
</dbReference>
<dbReference type="Gene3D" id="2.60.40.10">
    <property type="entry name" value="Immunoglobulins"/>
    <property type="match status" value="4"/>
</dbReference>
<dbReference type="RefSeq" id="WP_159346355.1">
    <property type="nucleotide sequence ID" value="NZ_JBALOT010000032.1"/>
</dbReference>
<evidence type="ECO:0000313" key="3">
    <source>
        <dbReference type="EMBL" id="KAF0822194.1"/>
    </source>
</evidence>
<dbReference type="NCBIfam" id="NF033510">
    <property type="entry name" value="Ca_tandemer"/>
    <property type="match status" value="4"/>
</dbReference>
<dbReference type="InterPro" id="IPR013783">
    <property type="entry name" value="Ig-like_fold"/>
</dbReference>
<keyword evidence="1" id="KW-0732">Signal</keyword>
<dbReference type="InterPro" id="IPR041498">
    <property type="entry name" value="Big_6"/>
</dbReference>
<comment type="caution">
    <text evidence="3">The sequence shown here is derived from an EMBL/GenBank/DDBJ whole genome shotgun (WGS) entry which is preliminary data.</text>
</comment>
<name>A0A800MTG1_CYTFI</name>
<evidence type="ECO:0000256" key="1">
    <source>
        <dbReference type="SAM" id="SignalP"/>
    </source>
</evidence>
<dbReference type="OrthoDB" id="1495777at2"/>
<dbReference type="EMBL" id="VDEM01000065">
    <property type="protein sequence ID" value="KAF0822194.1"/>
    <property type="molecule type" value="Genomic_DNA"/>
</dbReference>
<proteinExistence type="predicted"/>
<feature type="chain" id="PRO_5031015220" description="Bacterial Ig domain-containing protein" evidence="1">
    <location>
        <begin position="25"/>
        <end position="941"/>
    </location>
</feature>
<dbReference type="InterPro" id="IPR019501">
    <property type="entry name" value="Peptidase_M30_hyicolysin"/>
</dbReference>
<feature type="domain" description="Bacterial Ig" evidence="2">
    <location>
        <begin position="609"/>
        <end position="689"/>
    </location>
</feature>
<gene>
    <name evidence="3" type="ORF">KIS1582_4020</name>
</gene>
<evidence type="ECO:0000259" key="2">
    <source>
        <dbReference type="Pfam" id="PF17936"/>
    </source>
</evidence>
<feature type="domain" description="Bacterial Ig" evidence="2">
    <location>
        <begin position="861"/>
        <end position="939"/>
    </location>
</feature>
<evidence type="ECO:0000313" key="4">
    <source>
        <dbReference type="Proteomes" id="UP000465778"/>
    </source>
</evidence>
<dbReference type="AlphaFoldDB" id="A0A800MTG1"/>
<protein>
    <recommendedName>
        <fullName evidence="2">Bacterial Ig domain-containing protein</fullName>
    </recommendedName>
</protein>
<organism evidence="3 4">
    <name type="scientific">Cytobacillus firmus</name>
    <name type="common">Bacillus firmus</name>
    <dbReference type="NCBI Taxonomy" id="1399"/>
    <lineage>
        <taxon>Bacteria</taxon>
        <taxon>Bacillati</taxon>
        <taxon>Bacillota</taxon>
        <taxon>Bacilli</taxon>
        <taxon>Bacillales</taxon>
        <taxon>Bacillaceae</taxon>
        <taxon>Cytobacillus</taxon>
    </lineage>
</organism>
<accession>A0A800MTG1</accession>
<reference evidence="3 4" key="1">
    <citation type="journal article" date="2020" name="G3 (Bethesda)">
        <title>Whole Genome Sequencing and Comparative Genomics of Two Nematicidal Bacillus Strains Reveals a Wide Range of Possible Virulence Factors.</title>
        <authorList>
            <person name="Susic N."/>
            <person name="Janezic S."/>
            <person name="Rupnik M."/>
            <person name="Geric Stare B."/>
        </authorList>
    </citation>
    <scope>NUCLEOTIDE SEQUENCE [LARGE SCALE GENOMIC DNA]</scope>
    <source>
        <strain evidence="3 4">I-1582</strain>
    </source>
</reference>
<feature type="signal peptide" evidence="1">
    <location>
        <begin position="1"/>
        <end position="24"/>
    </location>
</feature>
<sequence length="941" mass="102808">MSQFKRICLFLVLLLAVQPITVLGVDKENTAKASRLKETIHKEGAPKKVKEATKDIRIVTKDDFPLMEPGDFAGTLLDSWNSYHHIWFEDVLEYTDSRMMLEFYYQSSAYYSKDSIVTLEFYEEENDSFAFLGSVDYDLYGIQSAYLESYIDKSYFAEQPYIYMRLGVSESVYSEYYSDAFLLKVKNPFYKGEEEGSSNKYTIISNESVLGDSYQSTGQFSINNDKYASNKKLKQDAYRLDVKKPFDVRKNKGKQLGSYKSKRSAYQLGQSKYFWVYDFYSNADYQINATLLYSGSKANVWVNNSQLTQKQAEDLGKEFDAGIHPIITNHFANESDVDGDGKVNILAYDIQDGFNGSGGYIAGYFYPGDLYNIQYSNQSEIFYVDTYPLMGTGAVKDPSASYETLAHEFQHMVNFNQNVFIEGDEDGMDIWLDEALAMAAEQVYTGQPLTDRIDYYNYSNSIARGHSLLYWDNNGDTLANYSLSYLFGQYVKLQANKGNAIFKEILKDSNNDYRAVENVMKKYVDPSLTFGKTMTNFRGALLLKEHDGQYGFKGEQAFNALQPRLYTGASTNLRGGGAIVTQASSEIPVDKGADITYTFVGEVEDTTPPAAPKVDPVKDYDKKVTGQAEAGSTVTVKKGSSVLGTAAAGTDGKFSVALKAAEKAGTVLTITATDKAGNVSKAASVTVIDKTAPAMPKADPVKDYDKKITGKAEAGSRVTVKKGSSTLGSAAADKYGKFTVSLKYAQKAGTVLNLTAADKAGNVSKTAKVTVIDKTAPAAPKVNALKDSDKKMTGTAEAGSRVTVKRGSTILGTATAAKDGKFTVTIKSAQNAGTVLYVTAKDKSGNTSKAAKITVKDKTPPKTPSVNKVTSSSTKVTGKAEAYSTVYVKAGTKVIGSAKAAKSGSFSVKIAKQKTGKILYVYAKDKAGNTGKSAKITVKKR</sequence>